<dbReference type="AlphaFoldDB" id="A0A194XMV3"/>
<proteinExistence type="predicted"/>
<evidence type="ECO:0000313" key="1">
    <source>
        <dbReference type="EMBL" id="KUJ21419.1"/>
    </source>
</evidence>
<organism evidence="1 2">
    <name type="scientific">Mollisia scopiformis</name>
    <name type="common">Conifer needle endophyte fungus</name>
    <name type="synonym">Phialocephala scopiformis</name>
    <dbReference type="NCBI Taxonomy" id="149040"/>
    <lineage>
        <taxon>Eukaryota</taxon>
        <taxon>Fungi</taxon>
        <taxon>Dikarya</taxon>
        <taxon>Ascomycota</taxon>
        <taxon>Pezizomycotina</taxon>
        <taxon>Leotiomycetes</taxon>
        <taxon>Helotiales</taxon>
        <taxon>Mollisiaceae</taxon>
        <taxon>Mollisia</taxon>
    </lineage>
</organism>
<dbReference type="Gene3D" id="3.30.1330.40">
    <property type="entry name" value="RutC-like"/>
    <property type="match status" value="1"/>
</dbReference>
<sequence length="153" mass="17091">MSQLKSYAYPGIGEWAQKNLSYSQAIRVGNRIVCAGQGGWDPNPEVIDLSTLIKEDLMEEIDQAFSNVDNNLKHAGGKGWEQVYKVVTYSTDIKSQHTRIVENLRKWMPNHTAVWTEVGVSHLGADVAHFEIEVEAFDEEGAEELSKTKARAA</sequence>
<gene>
    <name evidence="1" type="ORF">LY89DRAFT_715598</name>
</gene>
<keyword evidence="2" id="KW-1185">Reference proteome</keyword>
<dbReference type="SUPFAM" id="SSF55298">
    <property type="entry name" value="YjgF-like"/>
    <property type="match status" value="1"/>
</dbReference>
<name>A0A194XMV3_MOLSC</name>
<dbReference type="Proteomes" id="UP000070700">
    <property type="component" value="Unassembled WGS sequence"/>
</dbReference>
<protein>
    <submittedName>
        <fullName evidence="1">Putative L-PSP endoribonuclease family protein</fullName>
    </submittedName>
</protein>
<dbReference type="InParanoid" id="A0A194XMV3"/>
<dbReference type="PANTHER" id="PTHR43857">
    <property type="entry name" value="BLR7761 PROTEIN"/>
    <property type="match status" value="1"/>
</dbReference>
<accession>A0A194XMV3</accession>
<dbReference type="KEGG" id="psco:LY89DRAFT_715598"/>
<dbReference type="InterPro" id="IPR006175">
    <property type="entry name" value="YjgF/YER057c/UK114"/>
</dbReference>
<dbReference type="PANTHER" id="PTHR43857:SF1">
    <property type="entry name" value="YJGH FAMILY PROTEIN"/>
    <property type="match status" value="1"/>
</dbReference>
<dbReference type="Pfam" id="PF01042">
    <property type="entry name" value="Ribonuc_L-PSP"/>
    <property type="match status" value="1"/>
</dbReference>
<evidence type="ECO:0000313" key="2">
    <source>
        <dbReference type="Proteomes" id="UP000070700"/>
    </source>
</evidence>
<dbReference type="InterPro" id="IPR035959">
    <property type="entry name" value="RutC-like_sf"/>
</dbReference>
<reference evidence="1 2" key="1">
    <citation type="submission" date="2015-10" db="EMBL/GenBank/DDBJ databases">
        <title>Full genome of DAOMC 229536 Phialocephala scopiformis, a fungal endophyte of spruce producing the potent anti-insectan compound rugulosin.</title>
        <authorList>
            <consortium name="DOE Joint Genome Institute"/>
            <person name="Walker A.K."/>
            <person name="Frasz S.L."/>
            <person name="Seifert K.A."/>
            <person name="Miller J.D."/>
            <person name="Mondo S.J."/>
            <person name="Labutti K."/>
            <person name="Lipzen A."/>
            <person name="Dockter R."/>
            <person name="Kennedy M."/>
            <person name="Grigoriev I.V."/>
            <person name="Spatafora J.W."/>
        </authorList>
    </citation>
    <scope>NUCLEOTIDE SEQUENCE [LARGE SCALE GENOMIC DNA]</scope>
    <source>
        <strain evidence="1 2">CBS 120377</strain>
    </source>
</reference>
<dbReference type="GeneID" id="28827946"/>
<dbReference type="OrthoDB" id="309640at2759"/>
<dbReference type="EMBL" id="KQ947408">
    <property type="protein sequence ID" value="KUJ21419.1"/>
    <property type="molecule type" value="Genomic_DNA"/>
</dbReference>
<dbReference type="RefSeq" id="XP_018075774.1">
    <property type="nucleotide sequence ID" value="XM_018218220.1"/>
</dbReference>